<dbReference type="RefSeq" id="XP_016651552.1">
    <property type="nucleotide sequence ID" value="XM_016796066.1"/>
</dbReference>
<protein>
    <submittedName>
        <fullName evidence="8">AAA-ATPase At2g18193-like</fullName>
    </submittedName>
</protein>
<comment type="similarity">
    <text evidence="2">Belongs to the AAA ATPase family. BCS1 subfamily.</text>
</comment>
<dbReference type="Gene3D" id="6.10.280.40">
    <property type="match status" value="1"/>
</dbReference>
<dbReference type="SMART" id="SM00382">
    <property type="entry name" value="AAA"/>
    <property type="match status" value="1"/>
</dbReference>
<evidence type="ECO:0000313" key="8">
    <source>
        <dbReference type="RefSeq" id="XP_016651552.1"/>
    </source>
</evidence>
<accession>A0ABM1LVX5</accession>
<reference evidence="8" key="2">
    <citation type="submission" date="2025-08" db="UniProtKB">
        <authorList>
            <consortium name="RefSeq"/>
        </authorList>
    </citation>
    <scope>IDENTIFICATION</scope>
</reference>
<evidence type="ECO:0000256" key="2">
    <source>
        <dbReference type="ARBA" id="ARBA00007448"/>
    </source>
</evidence>
<feature type="domain" description="AAA+ ATPase" evidence="6">
    <location>
        <begin position="256"/>
        <end position="393"/>
    </location>
</feature>
<sequence length="539" mass="61153">MFSLNDMKGQMPTTASTLFSAYASFATCMMLLRSMAKELIPEPFRTYLFSAINYLLTSFFSTKFTLIVDEHSGMIRNQVYDAADVYLRTKICPSTERLHVGKTPRKKAISVAMTKYEEVADTFDNVKLRWRFSSESKKVGKKNKNVEKRFFELTFSKRHKDKVLNSYLPFVLARAEAIKDEQKVVKLYTRHLWPSSSHDDDDDEEEGNSYWGSVKLEHPSTFETMAMEPELKRAIVEDMDRFVRRREFYKKVGKAWKRGYLLYGPPGTGKSSLIAAMANYLKFNLYDLELASIYSDSHLRRVLLSTTNRSILVIEDIDCCGVDARNRAADSKSKSDSEDRATLSGLLNFIDGLWSSCGDERIIVFTTNHRDLLDPALLPPGRMDVHIHLSYCTASGFRILASNYLGIAVDNRHRLCGEIEGLIASTEVTPAEVAEELMKSDDADFALQGLVNLLKWKNAVAERKKLANQEATAQETKKIANQEATEQETKIIANQEATGQEMDNKVAEVPFHLPELHILMHDDGLPSPSLCFKIRLKPS</sequence>
<dbReference type="SUPFAM" id="SSF52540">
    <property type="entry name" value="P-loop containing nucleoside triphosphate hydrolases"/>
    <property type="match status" value="1"/>
</dbReference>
<gene>
    <name evidence="8" type="primary">LOC103340283</name>
</gene>
<dbReference type="InterPro" id="IPR050747">
    <property type="entry name" value="Mitochondrial_chaperone_BCS1"/>
</dbReference>
<evidence type="ECO:0000256" key="3">
    <source>
        <dbReference type="ARBA" id="ARBA00022801"/>
    </source>
</evidence>
<comment type="catalytic activity">
    <reaction evidence="5">
        <text>ATP + H2O = ADP + phosphate + H(+)</text>
        <dbReference type="Rhea" id="RHEA:13065"/>
        <dbReference type="ChEBI" id="CHEBI:15377"/>
        <dbReference type="ChEBI" id="CHEBI:15378"/>
        <dbReference type="ChEBI" id="CHEBI:30616"/>
        <dbReference type="ChEBI" id="CHEBI:43474"/>
        <dbReference type="ChEBI" id="CHEBI:456216"/>
    </reaction>
</comment>
<dbReference type="Pfam" id="PF14363">
    <property type="entry name" value="AAA_assoc"/>
    <property type="match status" value="1"/>
</dbReference>
<dbReference type="InterPro" id="IPR003959">
    <property type="entry name" value="ATPase_AAA_core"/>
</dbReference>
<evidence type="ECO:0000256" key="4">
    <source>
        <dbReference type="ARBA" id="ARBA00022842"/>
    </source>
</evidence>
<dbReference type="InterPro" id="IPR025753">
    <property type="entry name" value="AAA_N_dom"/>
</dbReference>
<keyword evidence="3" id="KW-0378">Hydrolase</keyword>
<evidence type="ECO:0000259" key="6">
    <source>
        <dbReference type="SMART" id="SM00382"/>
    </source>
</evidence>
<dbReference type="InterPro" id="IPR027417">
    <property type="entry name" value="P-loop_NTPase"/>
</dbReference>
<dbReference type="Proteomes" id="UP000694861">
    <property type="component" value="Linkage group LG8"/>
</dbReference>
<dbReference type="InterPro" id="IPR003593">
    <property type="entry name" value="AAA+_ATPase"/>
</dbReference>
<name>A0ABM1LVX5_PRUMU</name>
<evidence type="ECO:0000313" key="7">
    <source>
        <dbReference type="Proteomes" id="UP000694861"/>
    </source>
</evidence>
<keyword evidence="4" id="KW-0460">Magnesium</keyword>
<proteinExistence type="inferred from homology"/>
<dbReference type="Gene3D" id="3.40.50.300">
    <property type="entry name" value="P-loop containing nucleotide triphosphate hydrolases"/>
    <property type="match status" value="1"/>
</dbReference>
<organism evidence="7 8">
    <name type="scientific">Prunus mume</name>
    <name type="common">Japanese apricot</name>
    <name type="synonym">Armeniaca mume</name>
    <dbReference type="NCBI Taxonomy" id="102107"/>
    <lineage>
        <taxon>Eukaryota</taxon>
        <taxon>Viridiplantae</taxon>
        <taxon>Streptophyta</taxon>
        <taxon>Embryophyta</taxon>
        <taxon>Tracheophyta</taxon>
        <taxon>Spermatophyta</taxon>
        <taxon>Magnoliopsida</taxon>
        <taxon>eudicotyledons</taxon>
        <taxon>Gunneridae</taxon>
        <taxon>Pentapetalae</taxon>
        <taxon>rosids</taxon>
        <taxon>fabids</taxon>
        <taxon>Rosales</taxon>
        <taxon>Rosaceae</taxon>
        <taxon>Amygdaloideae</taxon>
        <taxon>Amygdaleae</taxon>
        <taxon>Prunus</taxon>
    </lineage>
</organism>
<evidence type="ECO:0000256" key="1">
    <source>
        <dbReference type="ARBA" id="ARBA00001946"/>
    </source>
</evidence>
<reference evidence="7" key="1">
    <citation type="journal article" date="2012" name="Nat. Commun.">
        <title>The genome of Prunus mume.</title>
        <authorList>
            <person name="Zhang Q."/>
            <person name="Chen W."/>
            <person name="Sun L."/>
            <person name="Zhao F."/>
            <person name="Huang B."/>
            <person name="Yang W."/>
            <person name="Tao Y."/>
            <person name="Wang J."/>
            <person name="Yuan Z."/>
            <person name="Fan G."/>
            <person name="Xing Z."/>
            <person name="Han C."/>
            <person name="Pan H."/>
            <person name="Zhong X."/>
            <person name="Shi W."/>
            <person name="Liang X."/>
            <person name="Du D."/>
            <person name="Sun F."/>
            <person name="Xu Z."/>
            <person name="Hao R."/>
            <person name="Lv T."/>
            <person name="Lv Y."/>
            <person name="Zheng Z."/>
            <person name="Sun M."/>
            <person name="Luo L."/>
            <person name="Cai M."/>
            <person name="Gao Y."/>
            <person name="Wang J."/>
            <person name="Yin Y."/>
            <person name="Xu X."/>
            <person name="Cheng T."/>
            <person name="Wang J."/>
        </authorList>
    </citation>
    <scope>NUCLEOTIDE SEQUENCE [LARGE SCALE GENOMIC DNA]</scope>
</reference>
<evidence type="ECO:0000256" key="5">
    <source>
        <dbReference type="ARBA" id="ARBA00049360"/>
    </source>
</evidence>
<dbReference type="Pfam" id="PF00004">
    <property type="entry name" value="AAA"/>
    <property type="match status" value="1"/>
</dbReference>
<dbReference type="Pfam" id="PF25568">
    <property type="entry name" value="AAA_lid_At3g28540"/>
    <property type="match status" value="1"/>
</dbReference>
<keyword evidence="7" id="KW-1185">Reference proteome</keyword>
<comment type="cofactor">
    <cofactor evidence="1">
        <name>Mg(2+)</name>
        <dbReference type="ChEBI" id="CHEBI:18420"/>
    </cofactor>
</comment>
<dbReference type="GeneID" id="103340283"/>
<dbReference type="CDD" id="cd19510">
    <property type="entry name" value="RecA-like_BCS1"/>
    <property type="match status" value="1"/>
</dbReference>
<dbReference type="InterPro" id="IPR058017">
    <property type="entry name" value="At3g28540-like_C"/>
</dbReference>
<dbReference type="PANTHER" id="PTHR23070">
    <property type="entry name" value="BCS1 AAA-TYPE ATPASE"/>
    <property type="match status" value="1"/>
</dbReference>